<organism evidence="2 3">
    <name type="scientific">Enterococcus saccharolyticus subsp. saccharolyticus ATCC 43076</name>
    <dbReference type="NCBI Taxonomy" id="1139996"/>
    <lineage>
        <taxon>Bacteria</taxon>
        <taxon>Bacillati</taxon>
        <taxon>Bacillota</taxon>
        <taxon>Bacilli</taxon>
        <taxon>Lactobacillales</taxon>
        <taxon>Enterococcaceae</taxon>
        <taxon>Enterococcus</taxon>
    </lineage>
</organism>
<dbReference type="Proteomes" id="UP000014136">
    <property type="component" value="Unassembled WGS sequence"/>
</dbReference>
<dbReference type="PATRIC" id="fig|1139996.3.peg.2535"/>
<keyword evidence="3" id="KW-1185">Reference proteome</keyword>
<comment type="caution">
    <text evidence="2">The sequence shown here is derived from an EMBL/GenBank/DDBJ whole genome shotgun (WGS) entry which is preliminary data.</text>
</comment>
<dbReference type="eggNOG" id="COG1670">
    <property type="taxonomic scope" value="Bacteria"/>
</dbReference>
<dbReference type="EMBL" id="AHYT01000013">
    <property type="protein sequence ID" value="EOT25698.1"/>
    <property type="molecule type" value="Genomic_DNA"/>
</dbReference>
<dbReference type="InterPro" id="IPR016181">
    <property type="entry name" value="Acyl_CoA_acyltransferase"/>
</dbReference>
<dbReference type="Pfam" id="PF13302">
    <property type="entry name" value="Acetyltransf_3"/>
    <property type="match status" value="1"/>
</dbReference>
<dbReference type="SUPFAM" id="SSF55729">
    <property type="entry name" value="Acyl-CoA N-acyltransferases (Nat)"/>
    <property type="match status" value="1"/>
</dbReference>
<dbReference type="PROSITE" id="PS51186">
    <property type="entry name" value="GNAT"/>
    <property type="match status" value="1"/>
</dbReference>
<dbReference type="PANTHER" id="PTHR43792">
    <property type="entry name" value="GNAT FAMILY, PUTATIVE (AFU_ORTHOLOGUE AFUA_3G00765)-RELATED-RELATED"/>
    <property type="match status" value="1"/>
</dbReference>
<dbReference type="InterPro" id="IPR000182">
    <property type="entry name" value="GNAT_dom"/>
</dbReference>
<dbReference type="PANTHER" id="PTHR43792:SF1">
    <property type="entry name" value="N-ACETYLTRANSFERASE DOMAIN-CONTAINING PROTEIN"/>
    <property type="match status" value="1"/>
</dbReference>
<dbReference type="HOGENOM" id="CLU_013985_3_6_9"/>
<feature type="domain" description="N-acetyltransferase" evidence="1">
    <location>
        <begin position="11"/>
        <end position="177"/>
    </location>
</feature>
<sequence>MGTHTIITERLILRKFELNDAIQMYNNWASNKKVTHFLTWEPHSNIASVEKSISKRLLKYSDPNFFDWGIELSVSETLIGSITVTHYNKEENIMEIGYVIGEQWWSNGYTTEALTAVVTYLFENTAVKKIEGFHDPMNPQSGRVLKKSGFEYEGIVYKKFSDNSNCKKCQYSIYKNM</sequence>
<dbReference type="RefSeq" id="WP_016176330.1">
    <property type="nucleotide sequence ID" value="NZ_KE136392.1"/>
</dbReference>
<proteinExistence type="predicted"/>
<dbReference type="Gene3D" id="3.40.630.30">
    <property type="match status" value="1"/>
</dbReference>
<accession>S0JDC9</accession>
<gene>
    <name evidence="2" type="ORF">OMQ_02585</name>
</gene>
<evidence type="ECO:0000259" key="1">
    <source>
        <dbReference type="PROSITE" id="PS51186"/>
    </source>
</evidence>
<reference evidence="2 3" key="1">
    <citation type="submission" date="2013-03" db="EMBL/GenBank/DDBJ databases">
        <title>The Genome Sequence of Enterococcus saccharolyticus ATCC_43076 (Illumina only assembly).</title>
        <authorList>
            <consortium name="The Broad Institute Genomics Platform"/>
            <consortium name="The Broad Institute Genome Sequencing Center for Infectious Disease"/>
            <person name="Earl A."/>
            <person name="Russ C."/>
            <person name="Gilmore M."/>
            <person name="Surin D."/>
            <person name="Walker B."/>
            <person name="Young S."/>
            <person name="Zeng Q."/>
            <person name="Gargeya S."/>
            <person name="Fitzgerald M."/>
            <person name="Haas B."/>
            <person name="Abouelleil A."/>
            <person name="Allen A.W."/>
            <person name="Alvarado L."/>
            <person name="Arachchi H.M."/>
            <person name="Berlin A.M."/>
            <person name="Chapman S.B."/>
            <person name="Gainer-Dewar J."/>
            <person name="Goldberg J."/>
            <person name="Griggs A."/>
            <person name="Gujja S."/>
            <person name="Hansen M."/>
            <person name="Howarth C."/>
            <person name="Imamovic A."/>
            <person name="Ireland A."/>
            <person name="Larimer J."/>
            <person name="McCowan C."/>
            <person name="Murphy C."/>
            <person name="Pearson M."/>
            <person name="Poon T.W."/>
            <person name="Priest M."/>
            <person name="Roberts A."/>
            <person name="Saif S."/>
            <person name="Shea T."/>
            <person name="Sisk P."/>
            <person name="Sykes S."/>
            <person name="Wortman J."/>
            <person name="Nusbaum C."/>
            <person name="Birren B."/>
        </authorList>
    </citation>
    <scope>NUCLEOTIDE SEQUENCE [LARGE SCALE GENOMIC DNA]</scope>
    <source>
        <strain evidence="2 3">ATCC 43076</strain>
    </source>
</reference>
<dbReference type="GO" id="GO:0016747">
    <property type="term" value="F:acyltransferase activity, transferring groups other than amino-acyl groups"/>
    <property type="evidence" value="ECO:0007669"/>
    <property type="project" value="InterPro"/>
</dbReference>
<dbReference type="InterPro" id="IPR051531">
    <property type="entry name" value="N-acetyltransferase"/>
</dbReference>
<dbReference type="AlphaFoldDB" id="S0JDC9"/>
<name>S0JDC9_9ENTE</name>
<dbReference type="OrthoDB" id="9798081at2"/>
<dbReference type="STRING" id="41997.RV16_GL001486"/>
<evidence type="ECO:0000313" key="3">
    <source>
        <dbReference type="Proteomes" id="UP000014136"/>
    </source>
</evidence>
<protein>
    <recommendedName>
        <fullName evidence="1">N-acetyltransferase domain-containing protein</fullName>
    </recommendedName>
</protein>
<evidence type="ECO:0000313" key="2">
    <source>
        <dbReference type="EMBL" id="EOT25698.1"/>
    </source>
</evidence>